<dbReference type="STRING" id="1882918.BCY86_07475"/>
<organism evidence="2 3">
    <name type="scientific">Pajaroellobacter abortibovis</name>
    <dbReference type="NCBI Taxonomy" id="1882918"/>
    <lineage>
        <taxon>Bacteria</taxon>
        <taxon>Pseudomonadati</taxon>
        <taxon>Myxococcota</taxon>
        <taxon>Polyangia</taxon>
        <taxon>Polyangiales</taxon>
        <taxon>Polyangiaceae</taxon>
    </lineage>
</organism>
<dbReference type="EMBL" id="CP016908">
    <property type="protein sequence ID" value="APS00532.1"/>
    <property type="molecule type" value="Genomic_DNA"/>
</dbReference>
<keyword evidence="3" id="KW-1185">Reference proteome</keyword>
<dbReference type="InterPro" id="IPR019734">
    <property type="entry name" value="TPR_rpt"/>
</dbReference>
<dbReference type="AlphaFoldDB" id="A0A1L6MYE4"/>
<dbReference type="SUPFAM" id="SSF48452">
    <property type="entry name" value="TPR-like"/>
    <property type="match status" value="1"/>
</dbReference>
<dbReference type="OrthoDB" id="5517886at2"/>
<dbReference type="PROSITE" id="PS50005">
    <property type="entry name" value="TPR"/>
    <property type="match status" value="1"/>
</dbReference>
<dbReference type="Gene3D" id="1.25.40.10">
    <property type="entry name" value="Tetratricopeptide repeat domain"/>
    <property type="match status" value="1"/>
</dbReference>
<dbReference type="Pfam" id="PF13181">
    <property type="entry name" value="TPR_8"/>
    <property type="match status" value="1"/>
</dbReference>
<dbReference type="InterPro" id="IPR011990">
    <property type="entry name" value="TPR-like_helical_dom_sf"/>
</dbReference>
<dbReference type="Proteomes" id="UP000185544">
    <property type="component" value="Chromosome"/>
</dbReference>
<dbReference type="RefSeq" id="WP_075277201.1">
    <property type="nucleotide sequence ID" value="NZ_CP016908.1"/>
</dbReference>
<sequence length="209" mass="24129">MRPISHRDLREVPKKKEKESKRKVLIVCLCFCCCTSKHSSHITQNVQAILAEETFEKLKERGQAFAAVGDLTRAEQYFAAALEKTDDYQQILPLLLRVCIEGKRYRVALDYAEPMLQRNPMNHSLRFVIGSLYNLTGDYKTAQFHFEKVVLADPNNPNPHYVLAVLFRDNLKKPLAADMHFREYLRLDPNGLHSEEARASLLKEIKEAQ</sequence>
<gene>
    <name evidence="2" type="ORF">BCY86_07475</name>
</gene>
<reference evidence="2 3" key="1">
    <citation type="submission" date="2016-08" db="EMBL/GenBank/DDBJ databases">
        <title>Identification and validation of antigenic proteins from Pajaroellobacter abortibovis using de-novo genome sequence assembly and reverse vaccinology.</title>
        <authorList>
            <person name="Welly B.T."/>
            <person name="Miller M.R."/>
            <person name="Stott J.L."/>
            <person name="Blanchard M.T."/>
            <person name="Islas-Trejo A.D."/>
            <person name="O'Rourke S.M."/>
            <person name="Young A.E."/>
            <person name="Medrano J.F."/>
            <person name="Van Eenennaam A.L."/>
        </authorList>
    </citation>
    <scope>NUCLEOTIDE SEQUENCE [LARGE SCALE GENOMIC DNA]</scope>
    <source>
        <strain evidence="2 3">BTF92-0548A/99-0131</strain>
    </source>
</reference>
<name>A0A1L6MYE4_9BACT</name>
<evidence type="ECO:0000313" key="2">
    <source>
        <dbReference type="EMBL" id="APS00532.1"/>
    </source>
</evidence>
<dbReference type="KEGG" id="pabo:BCY86_07475"/>
<dbReference type="SMART" id="SM00028">
    <property type="entry name" value="TPR"/>
    <property type="match status" value="2"/>
</dbReference>
<proteinExistence type="predicted"/>
<keyword evidence="1" id="KW-0802">TPR repeat</keyword>
<feature type="repeat" description="TPR" evidence="1">
    <location>
        <begin position="123"/>
        <end position="156"/>
    </location>
</feature>
<evidence type="ECO:0000313" key="3">
    <source>
        <dbReference type="Proteomes" id="UP000185544"/>
    </source>
</evidence>
<protein>
    <submittedName>
        <fullName evidence="2">Uncharacterized protein</fullName>
    </submittedName>
</protein>
<accession>A0A1L6MYE4</accession>
<evidence type="ECO:0000256" key="1">
    <source>
        <dbReference type="PROSITE-ProRule" id="PRU00339"/>
    </source>
</evidence>